<organism evidence="1 2">
    <name type="scientific">Maribacter vaceletii</name>
    <dbReference type="NCBI Taxonomy" id="1206816"/>
    <lineage>
        <taxon>Bacteria</taxon>
        <taxon>Pseudomonadati</taxon>
        <taxon>Bacteroidota</taxon>
        <taxon>Flavobacteriia</taxon>
        <taxon>Flavobacteriales</taxon>
        <taxon>Flavobacteriaceae</taxon>
        <taxon>Maribacter</taxon>
    </lineage>
</organism>
<dbReference type="EMBL" id="RBIQ01000007">
    <property type="protein sequence ID" value="RKR14775.1"/>
    <property type="molecule type" value="Genomic_DNA"/>
</dbReference>
<accession>A0A495ED22</accession>
<name>A0A495ED22_9FLAO</name>
<keyword evidence="2" id="KW-1185">Reference proteome</keyword>
<protein>
    <submittedName>
        <fullName evidence="1">Uncharacterized protein</fullName>
    </submittedName>
</protein>
<dbReference type="RefSeq" id="WP_121064291.1">
    <property type="nucleotide sequence ID" value="NZ_RBIQ01000007.1"/>
</dbReference>
<proteinExistence type="predicted"/>
<reference evidence="1 2" key="1">
    <citation type="submission" date="2018-10" db="EMBL/GenBank/DDBJ databases">
        <title>Genomic Encyclopedia of Archaeal and Bacterial Type Strains, Phase II (KMG-II): from individual species to whole genera.</title>
        <authorList>
            <person name="Goeker M."/>
        </authorList>
    </citation>
    <scope>NUCLEOTIDE SEQUENCE [LARGE SCALE GENOMIC DNA]</scope>
    <source>
        <strain evidence="1 2">DSM 25230</strain>
    </source>
</reference>
<comment type="caution">
    <text evidence="1">The sequence shown here is derived from an EMBL/GenBank/DDBJ whole genome shotgun (WGS) entry which is preliminary data.</text>
</comment>
<dbReference type="Proteomes" id="UP000269412">
    <property type="component" value="Unassembled WGS sequence"/>
</dbReference>
<evidence type="ECO:0000313" key="1">
    <source>
        <dbReference type="EMBL" id="RKR14775.1"/>
    </source>
</evidence>
<evidence type="ECO:0000313" key="2">
    <source>
        <dbReference type="Proteomes" id="UP000269412"/>
    </source>
</evidence>
<gene>
    <name evidence="1" type="ORF">CLV91_0854</name>
</gene>
<dbReference type="OrthoDB" id="1177214at2"/>
<dbReference type="AlphaFoldDB" id="A0A495ED22"/>
<sequence length="340" mass="40296">MKILIIVESPLQLINANEYISSLNQKTQCKFYFINCKSESNILQMRKVFKTLKIKGNVIEASKNNALKNFYTRTLYYIKIRTLKIKLNYNENMFDLVLMGHILSMYQTVLVNGVTSKKIVILDDGNSAYMEQKRLRKEKIFSFFSPKQVFIAKLTGCNINLNYKQGKLNFYTMYKDLITDKYSYLNFEFNNFNRLRKLLSTKVTNTEKVFFIGSPFNGKIISRDYFNKNIEKITKHYLNKQIVYFPHRYEDKEQLEVIKQFGWEITNFNLPIEIALVEMKFLPLEFAFFYSTAFVSISKLVDKNFTSFEIDSSELMLQYDLITGLYQEYVSNERINKINL</sequence>